<reference evidence="2" key="1">
    <citation type="journal article" date="2019" name="Int. J. Syst. Evol. Microbiol.">
        <title>The Global Catalogue of Microorganisms (GCM) 10K type strain sequencing project: providing services to taxonomists for standard genome sequencing and annotation.</title>
        <authorList>
            <consortium name="The Broad Institute Genomics Platform"/>
            <consortium name="The Broad Institute Genome Sequencing Center for Infectious Disease"/>
            <person name="Wu L."/>
            <person name="Ma J."/>
        </authorList>
    </citation>
    <scope>NUCLEOTIDE SEQUENCE [LARGE SCALE GENOMIC DNA]</scope>
    <source>
        <strain evidence="2">JCM 16904</strain>
    </source>
</reference>
<accession>A0ABP7DDX1</accession>
<name>A0ABP7DDX1_9ACTN</name>
<evidence type="ECO:0000313" key="2">
    <source>
        <dbReference type="Proteomes" id="UP001500902"/>
    </source>
</evidence>
<proteinExistence type="predicted"/>
<comment type="caution">
    <text evidence="1">The sequence shown here is derived from an EMBL/GenBank/DDBJ whole genome shotgun (WGS) entry which is preliminary data.</text>
</comment>
<organism evidence="1 2">
    <name type="scientific">Nonomuraea antimicrobica</name>
    <dbReference type="NCBI Taxonomy" id="561173"/>
    <lineage>
        <taxon>Bacteria</taxon>
        <taxon>Bacillati</taxon>
        <taxon>Actinomycetota</taxon>
        <taxon>Actinomycetes</taxon>
        <taxon>Streptosporangiales</taxon>
        <taxon>Streptosporangiaceae</taxon>
        <taxon>Nonomuraea</taxon>
    </lineage>
</organism>
<dbReference type="EMBL" id="BAAAZP010000179">
    <property type="protein sequence ID" value="GAA3704257.1"/>
    <property type="molecule type" value="Genomic_DNA"/>
</dbReference>
<keyword evidence="2" id="KW-1185">Reference proteome</keyword>
<evidence type="ECO:0000313" key="1">
    <source>
        <dbReference type="EMBL" id="GAA3704257.1"/>
    </source>
</evidence>
<evidence type="ECO:0008006" key="3">
    <source>
        <dbReference type="Google" id="ProtNLM"/>
    </source>
</evidence>
<gene>
    <name evidence="1" type="ORF">GCM10022224_082290</name>
</gene>
<dbReference type="Proteomes" id="UP001500902">
    <property type="component" value="Unassembled WGS sequence"/>
</dbReference>
<protein>
    <recommendedName>
        <fullName evidence="3">Transposase</fullName>
    </recommendedName>
</protein>
<sequence>MARLGYSIAVSTVWEILHASGIAPAPLYVLVFIEHGPRRPHLAGVSAHPTGAWTVQQARNLVMDLGDRIAGLRFVIHDRDPLFTSAFRGSSKLRDCGTSPRCRGRRG</sequence>